<accession>A0ACC3B901</accession>
<keyword evidence="2" id="KW-1185">Reference proteome</keyword>
<dbReference type="EMBL" id="JAOPJF010000015">
    <property type="protein sequence ID" value="KAK1146821.1"/>
    <property type="molecule type" value="Genomic_DNA"/>
</dbReference>
<name>A0ACC3B901_9EURO</name>
<sequence>MPRISYGLIASGDRVIKSGIKRNAIIEEINDDVLCFEMEAAGLMNEFPAVVIRGISDYADSHKNDTWQPYAAASAAACAKELLSHLEPEKLHLDKPSTRASLGSSGILHQFLADICETDPRNEMTRIMQSKGGLIPECNSWIMESPELQTWQSSDGARLLWIKGGPGKGKTMAMIGLVDSHAAQIPDRDIFCYFFCQNSIPHLNNAVSVLRALVWKLLWTNHGLQKYIPNEYKCKKDHGKEVFESPNAFAMLTTMLSEVLRDETLARVFIVVDALDECDNGMGDLSEWILLQSADSLSKAKWLISSRHIPQIEELLRPGNHKICLDLDSSEAHMLNSVNHFIGRKTDQLADRKGPLYDRMLERLEAMKDEDDKDLCKTVLRVVVLSLRPLNLAELGTIAGLPVDSIGGYVYVVHQSAKDYFCNGMGQRLFADGLANEHNTLSQRMLDVMESKLTRNMYGLDNPGTLVEEIIRSQFDPLAKSPSSNQRMIDMIQDAYQFVVYNKTCIETAPLQVYYSALVFSPQRSIIKKIFHHEMPQLLVNPQMLDEEWSPCLHILEGHTEQVLGAVFTPDNRFVVSGSDDCSIRIWDTESGATVRCLKDHTGPVMNLAVSPDGRWIGSTSVDCTVRLWNLHTGTLEMVSNTNNYNSILTFSMDSKSIIFLSAHNVIQIWDLHAKLRLILAASSG</sequence>
<organism evidence="1 2">
    <name type="scientific">Aspergillus melleus</name>
    <dbReference type="NCBI Taxonomy" id="138277"/>
    <lineage>
        <taxon>Eukaryota</taxon>
        <taxon>Fungi</taxon>
        <taxon>Dikarya</taxon>
        <taxon>Ascomycota</taxon>
        <taxon>Pezizomycotina</taxon>
        <taxon>Eurotiomycetes</taxon>
        <taxon>Eurotiomycetidae</taxon>
        <taxon>Eurotiales</taxon>
        <taxon>Aspergillaceae</taxon>
        <taxon>Aspergillus</taxon>
        <taxon>Aspergillus subgen. Circumdati</taxon>
    </lineage>
</organism>
<reference evidence="1 2" key="1">
    <citation type="journal article" date="2023" name="ACS Omega">
        <title>Identification of the Neoaspergillic Acid Biosynthesis Gene Cluster by Establishing an In Vitro CRISPR-Ribonucleoprotein Genetic System in Aspergillus melleus.</title>
        <authorList>
            <person name="Yuan B."/>
            <person name="Grau M.F."/>
            <person name="Murata R.M."/>
            <person name="Torok T."/>
            <person name="Venkateswaran K."/>
            <person name="Stajich J.E."/>
            <person name="Wang C.C.C."/>
        </authorList>
    </citation>
    <scope>NUCLEOTIDE SEQUENCE [LARGE SCALE GENOMIC DNA]</scope>
    <source>
        <strain evidence="1 2">IMV 1140</strain>
    </source>
</reference>
<evidence type="ECO:0000313" key="1">
    <source>
        <dbReference type="EMBL" id="KAK1146821.1"/>
    </source>
</evidence>
<proteinExistence type="predicted"/>
<evidence type="ECO:0000313" key="2">
    <source>
        <dbReference type="Proteomes" id="UP001177260"/>
    </source>
</evidence>
<dbReference type="Proteomes" id="UP001177260">
    <property type="component" value="Unassembled WGS sequence"/>
</dbReference>
<protein>
    <submittedName>
        <fullName evidence="1">Uncharacterized protein</fullName>
    </submittedName>
</protein>
<gene>
    <name evidence="1" type="ORF">N8T08_002582</name>
</gene>
<comment type="caution">
    <text evidence="1">The sequence shown here is derived from an EMBL/GenBank/DDBJ whole genome shotgun (WGS) entry which is preliminary data.</text>
</comment>